<evidence type="ECO:0000259" key="2">
    <source>
        <dbReference type="SMART" id="SM00672"/>
    </source>
</evidence>
<keyword evidence="3" id="KW-0808">Transferase</keyword>
<dbReference type="OrthoDB" id="202415at2759"/>
<organism evidence="3 4">
    <name type="scientific">Lineolata rhizophorae</name>
    <dbReference type="NCBI Taxonomy" id="578093"/>
    <lineage>
        <taxon>Eukaryota</taxon>
        <taxon>Fungi</taxon>
        <taxon>Dikarya</taxon>
        <taxon>Ascomycota</taxon>
        <taxon>Pezizomycotina</taxon>
        <taxon>Dothideomycetes</taxon>
        <taxon>Dothideomycetes incertae sedis</taxon>
        <taxon>Lineolatales</taxon>
        <taxon>Lineolataceae</taxon>
        <taxon>Lineolata</taxon>
    </lineage>
</organism>
<gene>
    <name evidence="3" type="ORF">BDY21DRAFT_291646</name>
</gene>
<dbReference type="PANTHER" id="PTHR12203">
    <property type="entry name" value="KDEL LYS-ASP-GLU-LEU CONTAINING - RELATED"/>
    <property type="match status" value="1"/>
</dbReference>
<dbReference type="SMART" id="SM00672">
    <property type="entry name" value="CAP10"/>
    <property type="match status" value="1"/>
</dbReference>
<dbReference type="InterPro" id="IPR051091">
    <property type="entry name" value="O-Glucosyltr/Glycosyltrsf_90"/>
</dbReference>
<protein>
    <submittedName>
        <fullName evidence="3">Glycosyl transferase family 90-domain-containing protein</fullName>
    </submittedName>
</protein>
<sequence length="438" mass="50839">MSQLRPRTLIFLSPFIFVVFLTIWLWPRSSRLHVDSPIRFPSQQLPWEFSFHRDGNRHNLTHEQCDQAFPELYASIERSVAPRMHDPIQLEELDIPPGKCMVRAMIYDGELYIIDRGHPENCCVLNARERIPATLNLIQRALVASPEQVPNIEFVLSVDDLTRRSTQNITWGYSRKDEDSDVWLVPDYGYWSWYGVDIPSFNTLHRKIEALNGAIPWREKIQKAVWRGTVQLAQGLRGKLLEVADGKEWSDVKEFKMKQENKTDYISLPDHCQYQYVLMTEGTSYSGRAKFLLLCNSVLVSHELKWNEFTTHLMEANGPNQNFIQTESDWSDLEETMGYYLSHPEDAEVIARRSYDLFGRRYHTPAAVSCYLRRLFAGWSQVQGFDVQFTTNSSTGEEVPRGLPYEAFSVSFPFDRTTDFKEWPIHNSEPSSPPQTPA</sequence>
<evidence type="ECO:0000313" key="4">
    <source>
        <dbReference type="Proteomes" id="UP000799766"/>
    </source>
</evidence>
<evidence type="ECO:0000256" key="1">
    <source>
        <dbReference type="SAM" id="Phobius"/>
    </source>
</evidence>
<dbReference type="AlphaFoldDB" id="A0A6A6NRX4"/>
<name>A0A6A6NRX4_9PEZI</name>
<evidence type="ECO:0000313" key="3">
    <source>
        <dbReference type="EMBL" id="KAF2454194.1"/>
    </source>
</evidence>
<keyword evidence="1" id="KW-0472">Membrane</keyword>
<keyword evidence="4" id="KW-1185">Reference proteome</keyword>
<feature type="domain" description="Glycosyl transferase CAP10" evidence="2">
    <location>
        <begin position="148"/>
        <end position="386"/>
    </location>
</feature>
<reference evidence="3" key="1">
    <citation type="journal article" date="2020" name="Stud. Mycol.">
        <title>101 Dothideomycetes genomes: a test case for predicting lifestyles and emergence of pathogens.</title>
        <authorList>
            <person name="Haridas S."/>
            <person name="Albert R."/>
            <person name="Binder M."/>
            <person name="Bloem J."/>
            <person name="Labutti K."/>
            <person name="Salamov A."/>
            <person name="Andreopoulos B."/>
            <person name="Baker S."/>
            <person name="Barry K."/>
            <person name="Bills G."/>
            <person name="Bluhm B."/>
            <person name="Cannon C."/>
            <person name="Castanera R."/>
            <person name="Culley D."/>
            <person name="Daum C."/>
            <person name="Ezra D."/>
            <person name="Gonzalez J."/>
            <person name="Henrissat B."/>
            <person name="Kuo A."/>
            <person name="Liang C."/>
            <person name="Lipzen A."/>
            <person name="Lutzoni F."/>
            <person name="Magnuson J."/>
            <person name="Mondo S."/>
            <person name="Nolan M."/>
            <person name="Ohm R."/>
            <person name="Pangilinan J."/>
            <person name="Park H.-J."/>
            <person name="Ramirez L."/>
            <person name="Alfaro M."/>
            <person name="Sun H."/>
            <person name="Tritt A."/>
            <person name="Yoshinaga Y."/>
            <person name="Zwiers L.-H."/>
            <person name="Turgeon B."/>
            <person name="Goodwin S."/>
            <person name="Spatafora J."/>
            <person name="Crous P."/>
            <person name="Grigoriev I."/>
        </authorList>
    </citation>
    <scope>NUCLEOTIDE SEQUENCE</scope>
    <source>
        <strain evidence="3">ATCC 16933</strain>
    </source>
</reference>
<dbReference type="Proteomes" id="UP000799766">
    <property type="component" value="Unassembled WGS sequence"/>
</dbReference>
<dbReference type="EMBL" id="MU001692">
    <property type="protein sequence ID" value="KAF2454194.1"/>
    <property type="molecule type" value="Genomic_DNA"/>
</dbReference>
<keyword evidence="1" id="KW-1133">Transmembrane helix</keyword>
<keyword evidence="1" id="KW-0812">Transmembrane</keyword>
<proteinExistence type="predicted"/>
<accession>A0A6A6NRX4</accession>
<dbReference type="InterPro" id="IPR006598">
    <property type="entry name" value="CAP10"/>
</dbReference>
<feature type="transmembrane region" description="Helical" evidence="1">
    <location>
        <begin position="9"/>
        <end position="27"/>
    </location>
</feature>
<dbReference type="Pfam" id="PF05686">
    <property type="entry name" value="Glyco_transf_90"/>
    <property type="match status" value="1"/>
</dbReference>
<dbReference type="PANTHER" id="PTHR12203:SF107">
    <property type="entry name" value="GLYCOSYL TRANSFERASE CAP10 DOMAIN-CONTAINING PROTEIN"/>
    <property type="match status" value="1"/>
</dbReference>
<dbReference type="GO" id="GO:0016740">
    <property type="term" value="F:transferase activity"/>
    <property type="evidence" value="ECO:0007669"/>
    <property type="project" value="UniProtKB-KW"/>
</dbReference>